<protein>
    <submittedName>
        <fullName evidence="1">Uncharacterized protein</fullName>
    </submittedName>
</protein>
<sequence>MVSSLSIETYSSTDILVRISCQYDHQVKQKINKEKGPTCFLPANLVHCKAIKYKQCIWENLEEEPPKGGRLLRLCIASIQMTRKPSAVQSYKVYAMHLVKNLEEEPPKSGRLLRLCIEFMKNSIVHPKTQMKSNLQQKDWPILQKTRTSNKY</sequence>
<name>A0A7C8YNK4_OPUST</name>
<organism evidence="1">
    <name type="scientific">Opuntia streptacantha</name>
    <name type="common">Prickly pear cactus</name>
    <name type="synonym">Opuntia cardona</name>
    <dbReference type="NCBI Taxonomy" id="393608"/>
    <lineage>
        <taxon>Eukaryota</taxon>
        <taxon>Viridiplantae</taxon>
        <taxon>Streptophyta</taxon>
        <taxon>Embryophyta</taxon>
        <taxon>Tracheophyta</taxon>
        <taxon>Spermatophyta</taxon>
        <taxon>Magnoliopsida</taxon>
        <taxon>eudicotyledons</taxon>
        <taxon>Gunneridae</taxon>
        <taxon>Pentapetalae</taxon>
        <taxon>Caryophyllales</taxon>
        <taxon>Cactineae</taxon>
        <taxon>Cactaceae</taxon>
        <taxon>Opuntioideae</taxon>
        <taxon>Opuntia</taxon>
    </lineage>
</organism>
<accession>A0A7C8YNK4</accession>
<dbReference type="EMBL" id="GISG01038192">
    <property type="protein sequence ID" value="MBA4622290.1"/>
    <property type="molecule type" value="Transcribed_RNA"/>
</dbReference>
<proteinExistence type="predicted"/>
<dbReference type="AlphaFoldDB" id="A0A7C8YNK4"/>
<reference evidence="1" key="2">
    <citation type="submission" date="2020-07" db="EMBL/GenBank/DDBJ databases">
        <authorList>
            <person name="Vera ALvarez R."/>
            <person name="Arias-Moreno D.M."/>
            <person name="Jimenez-Jacinto V."/>
            <person name="Jimenez-Bremont J.F."/>
            <person name="Swaminathan K."/>
            <person name="Moose S.P."/>
            <person name="Guerrero-Gonzalez M.L."/>
            <person name="Marino-Ramirez L."/>
            <person name="Landsman D."/>
            <person name="Rodriguez-Kessler M."/>
            <person name="Delgado-Sanchez P."/>
        </authorList>
    </citation>
    <scope>NUCLEOTIDE SEQUENCE</scope>
    <source>
        <tissue evidence="1">Cladode</tissue>
    </source>
</reference>
<reference evidence="1" key="1">
    <citation type="journal article" date="2013" name="J. Plant Res.">
        <title>Effect of fungi and light on seed germination of three Opuntia species from semiarid lands of central Mexico.</title>
        <authorList>
            <person name="Delgado-Sanchez P."/>
            <person name="Jimenez-Bremont J.F."/>
            <person name="Guerrero-Gonzalez Mde L."/>
            <person name="Flores J."/>
        </authorList>
    </citation>
    <scope>NUCLEOTIDE SEQUENCE</scope>
    <source>
        <tissue evidence="1">Cladode</tissue>
    </source>
</reference>
<evidence type="ECO:0000313" key="1">
    <source>
        <dbReference type="EMBL" id="MBA4622290.1"/>
    </source>
</evidence>